<dbReference type="Pfam" id="PF05730">
    <property type="entry name" value="CFEM"/>
    <property type="match status" value="1"/>
</dbReference>
<evidence type="ECO:0000256" key="3">
    <source>
        <dbReference type="ARBA" id="ARBA00010031"/>
    </source>
</evidence>
<evidence type="ECO:0000256" key="14">
    <source>
        <dbReference type="SAM" id="SignalP"/>
    </source>
</evidence>
<keyword evidence="18" id="KW-1185">Reference proteome</keyword>
<dbReference type="PANTHER" id="PTHR37928">
    <property type="entry name" value="CFEM DOMAIN PROTEIN (AFU_ORTHOLOGUE AFUA_6G14090)"/>
    <property type="match status" value="1"/>
</dbReference>
<evidence type="ECO:0000259" key="15">
    <source>
        <dbReference type="PROSITE" id="PS52012"/>
    </source>
</evidence>
<gene>
    <name evidence="16" type="ORF">M407DRAFT_230102</name>
    <name evidence="17" type="ORF">M407DRAFT_28301</name>
</gene>
<keyword evidence="8 14" id="KW-0732">Signal</keyword>
<evidence type="ECO:0000313" key="16">
    <source>
        <dbReference type="EMBL" id="KIO16961.1"/>
    </source>
</evidence>
<reference evidence="18" key="2">
    <citation type="submission" date="2015-01" db="EMBL/GenBank/DDBJ databases">
        <title>Evolutionary Origins and Diversification of the Mycorrhizal Mutualists.</title>
        <authorList>
            <consortium name="DOE Joint Genome Institute"/>
            <consortium name="Mycorrhizal Genomics Consortium"/>
            <person name="Kohler A."/>
            <person name="Kuo A."/>
            <person name="Nagy L.G."/>
            <person name="Floudas D."/>
            <person name="Copeland A."/>
            <person name="Barry K.W."/>
            <person name="Cichocki N."/>
            <person name="Veneault-Fourrey C."/>
            <person name="LaButti K."/>
            <person name="Lindquist E.A."/>
            <person name="Lipzen A."/>
            <person name="Lundell T."/>
            <person name="Morin E."/>
            <person name="Murat C."/>
            <person name="Riley R."/>
            <person name="Ohm R."/>
            <person name="Sun H."/>
            <person name="Tunlid A."/>
            <person name="Henrissat B."/>
            <person name="Grigoriev I.V."/>
            <person name="Hibbett D.S."/>
            <person name="Martin F."/>
        </authorList>
    </citation>
    <scope>NUCLEOTIDE SEQUENCE [LARGE SCALE GENOMIC DNA]</scope>
    <source>
        <strain evidence="18">MUT 4182</strain>
    </source>
</reference>
<protein>
    <recommendedName>
        <fullName evidence="15">CFEM domain-containing protein</fullName>
    </recommendedName>
</protein>
<reference evidence="17" key="3">
    <citation type="submission" date="2015-02" db="EMBL/GenBank/DDBJ databases">
        <title>Evolutionary Origins and Diversification of the Mycorrhizal Mutualists.</title>
        <authorList>
            <consortium name="DOE Joint Genome Institute"/>
            <consortium name="Mycorrhizal Genomics Consortium"/>
            <person name="Kohler A."/>
            <person name="Kuo A."/>
            <person name="Nagy L.G."/>
            <person name="Floudas D."/>
            <person name="Copeland A."/>
            <person name="Barry K.W."/>
            <person name="Cichocki N."/>
            <person name="Veneault-Fourrey C."/>
            <person name="LaButti K."/>
            <person name="Lindquist E.A."/>
            <person name="Lipzen A."/>
            <person name="Lundell T."/>
            <person name="Morin E."/>
            <person name="Murat C."/>
            <person name="Riley R."/>
            <person name="Ohm R."/>
            <person name="Sun H."/>
            <person name="Tunlid A."/>
            <person name="Henrissat B."/>
            <person name="Grigoriev I.V."/>
            <person name="Hibbett D.S."/>
            <person name="Martin F."/>
        </authorList>
    </citation>
    <scope>NUCLEOTIDE SEQUENCE</scope>
    <source>
        <strain evidence="17 18">MUT 4182</strain>
    </source>
</reference>
<dbReference type="PANTHER" id="PTHR37928:SF2">
    <property type="entry name" value="GPI ANCHORED CFEM DOMAIN PROTEIN (AFU_ORTHOLOGUE AFUA_6G10580)"/>
    <property type="match status" value="1"/>
</dbReference>
<dbReference type="HOGENOM" id="CLU_063084_3_2_1"/>
<evidence type="ECO:0000256" key="4">
    <source>
        <dbReference type="ARBA" id="ARBA00022475"/>
    </source>
</evidence>
<keyword evidence="4" id="KW-1003">Cell membrane</keyword>
<feature type="chain" id="PRO_5007392409" description="CFEM domain-containing protein" evidence="14">
    <location>
        <begin position="18"/>
        <end position="184"/>
    </location>
</feature>
<dbReference type="GO" id="GO:0005886">
    <property type="term" value="C:plasma membrane"/>
    <property type="evidence" value="ECO:0007669"/>
    <property type="project" value="UniProtKB-SubCell"/>
</dbReference>
<feature type="signal peptide" evidence="14">
    <location>
        <begin position="1"/>
        <end position="17"/>
    </location>
</feature>
<organism evidence="17 18">
    <name type="scientific">Tulasnella calospora MUT 4182</name>
    <dbReference type="NCBI Taxonomy" id="1051891"/>
    <lineage>
        <taxon>Eukaryota</taxon>
        <taxon>Fungi</taxon>
        <taxon>Dikarya</taxon>
        <taxon>Basidiomycota</taxon>
        <taxon>Agaricomycotina</taxon>
        <taxon>Agaricomycetes</taxon>
        <taxon>Cantharellales</taxon>
        <taxon>Tulasnellaceae</taxon>
        <taxon>Tulasnella</taxon>
    </lineage>
</organism>
<evidence type="ECO:0000256" key="5">
    <source>
        <dbReference type="ARBA" id="ARBA00022525"/>
    </source>
</evidence>
<evidence type="ECO:0000256" key="10">
    <source>
        <dbReference type="ARBA" id="ARBA00023136"/>
    </source>
</evidence>
<dbReference type="InterPro" id="IPR008427">
    <property type="entry name" value="Extracellular_membr_CFEM_dom"/>
</dbReference>
<keyword evidence="10" id="KW-0472">Membrane</keyword>
<dbReference type="EMBL" id="KN823117">
    <property type="protein sequence ID" value="KIO22154.1"/>
    <property type="molecule type" value="Genomic_DNA"/>
</dbReference>
<evidence type="ECO:0000256" key="9">
    <source>
        <dbReference type="ARBA" id="ARBA00023004"/>
    </source>
</evidence>
<dbReference type="GO" id="GO:0005576">
    <property type="term" value="C:extracellular region"/>
    <property type="evidence" value="ECO:0007669"/>
    <property type="project" value="UniProtKB-SubCell"/>
</dbReference>
<evidence type="ECO:0000256" key="13">
    <source>
        <dbReference type="ARBA" id="ARBA00023288"/>
    </source>
</evidence>
<dbReference type="STRING" id="1051891.A0A0C3QC98"/>
<evidence type="ECO:0000256" key="12">
    <source>
        <dbReference type="ARBA" id="ARBA00023180"/>
    </source>
</evidence>
<keyword evidence="9" id="KW-0408">Iron</keyword>
<sequence>MRLSTLFAATFVSFAAAAAITDLPACALSCLATANYGTCSQAALDQACLCQSQEFITSSTTCIRQSCSAEDDATAAQISNELCLEAGVTVSFTATATATASAEQTASASAATSAAASAAASAATSAASQVSASASAATSAVASVISSASAAAASATTSANAAPTNAVGRGAMVAGMVAVVALAL</sequence>
<evidence type="ECO:0000256" key="1">
    <source>
        <dbReference type="ARBA" id="ARBA00004609"/>
    </source>
</evidence>
<proteinExistence type="inferred from homology"/>
<dbReference type="InterPro" id="IPR051735">
    <property type="entry name" value="CFEM_domain"/>
</dbReference>
<comment type="subcellular location">
    <subcellularLocation>
        <location evidence="1">Cell membrane</location>
        <topology evidence="1">Lipid-anchor</topology>
        <topology evidence="1">GPI-anchor</topology>
    </subcellularLocation>
    <subcellularLocation>
        <location evidence="2">Secreted</location>
    </subcellularLocation>
</comment>
<dbReference type="OrthoDB" id="3065412at2759"/>
<evidence type="ECO:0000256" key="7">
    <source>
        <dbReference type="ARBA" id="ARBA00022723"/>
    </source>
</evidence>
<name>A0A0C3QC98_9AGAM</name>
<evidence type="ECO:0000313" key="17">
    <source>
        <dbReference type="EMBL" id="KIO22154.1"/>
    </source>
</evidence>
<reference evidence="17 18" key="1">
    <citation type="submission" date="2014-04" db="EMBL/GenBank/DDBJ databases">
        <authorList>
            <consortium name="DOE Joint Genome Institute"/>
            <person name="Kuo A."/>
            <person name="Girlanda M."/>
            <person name="Perotto S."/>
            <person name="Kohler A."/>
            <person name="Nagy L.G."/>
            <person name="Floudas D."/>
            <person name="Copeland A."/>
            <person name="Barry K.W."/>
            <person name="Cichocki N."/>
            <person name="Veneault-Fourrey C."/>
            <person name="LaButti K."/>
            <person name="Lindquist E.A."/>
            <person name="Lipzen A."/>
            <person name="Lundell T."/>
            <person name="Morin E."/>
            <person name="Murat C."/>
            <person name="Sun H."/>
            <person name="Tunlid A."/>
            <person name="Henrissat B."/>
            <person name="Grigoriev I.V."/>
            <person name="Hibbett D.S."/>
            <person name="Martin F."/>
            <person name="Nordberg H.P."/>
            <person name="Cantor M.N."/>
            <person name="Hua S.X."/>
        </authorList>
    </citation>
    <scope>NUCLEOTIDE SEQUENCE [LARGE SCALE GENOMIC DNA]</scope>
    <source>
        <strain evidence="17 18">MUT 4182</strain>
    </source>
</reference>
<dbReference type="AlphaFoldDB" id="A0A0C3QC98"/>
<keyword evidence="5" id="KW-0964">Secreted</keyword>
<keyword evidence="12" id="KW-0325">Glycoprotein</keyword>
<keyword evidence="11" id="KW-1015">Disulfide bond</keyword>
<dbReference type="Proteomes" id="UP000054248">
    <property type="component" value="Unassembled WGS sequence"/>
</dbReference>
<evidence type="ECO:0000256" key="2">
    <source>
        <dbReference type="ARBA" id="ARBA00004613"/>
    </source>
</evidence>
<dbReference type="PROSITE" id="PS52012">
    <property type="entry name" value="CFEM"/>
    <property type="match status" value="1"/>
</dbReference>
<evidence type="ECO:0000313" key="18">
    <source>
        <dbReference type="Proteomes" id="UP000054248"/>
    </source>
</evidence>
<keyword evidence="7" id="KW-0479">Metal-binding</keyword>
<evidence type="ECO:0000256" key="8">
    <source>
        <dbReference type="ARBA" id="ARBA00022729"/>
    </source>
</evidence>
<dbReference type="EMBL" id="KN823453">
    <property type="protein sequence ID" value="KIO16961.1"/>
    <property type="molecule type" value="Genomic_DNA"/>
</dbReference>
<comment type="similarity">
    <text evidence="3">Belongs to the RBT5 family.</text>
</comment>
<feature type="domain" description="CFEM" evidence="15">
    <location>
        <begin position="1"/>
        <end position="110"/>
    </location>
</feature>
<keyword evidence="6" id="KW-0349">Heme</keyword>
<evidence type="ECO:0000256" key="6">
    <source>
        <dbReference type="ARBA" id="ARBA00022617"/>
    </source>
</evidence>
<dbReference type="GO" id="GO:0046872">
    <property type="term" value="F:metal ion binding"/>
    <property type="evidence" value="ECO:0007669"/>
    <property type="project" value="UniProtKB-KW"/>
</dbReference>
<evidence type="ECO:0000256" key="11">
    <source>
        <dbReference type="ARBA" id="ARBA00023157"/>
    </source>
</evidence>
<accession>A0A0C3QC98</accession>
<keyword evidence="13" id="KW-0449">Lipoprotein</keyword>